<dbReference type="GeneID" id="8098526"/>
<accession>B8M2I8</accession>
<evidence type="ECO:0000313" key="2">
    <source>
        <dbReference type="EMBL" id="EED21899.1"/>
    </source>
</evidence>
<feature type="region of interest" description="Disordered" evidence="1">
    <location>
        <begin position="46"/>
        <end position="77"/>
    </location>
</feature>
<proteinExistence type="predicted"/>
<dbReference type="AlphaFoldDB" id="B8M2I8"/>
<dbReference type="Proteomes" id="UP000001745">
    <property type="component" value="Unassembled WGS sequence"/>
</dbReference>
<evidence type="ECO:0000313" key="3">
    <source>
        <dbReference type="Proteomes" id="UP000001745"/>
    </source>
</evidence>
<dbReference type="EMBL" id="EQ962653">
    <property type="protein sequence ID" value="EED21899.1"/>
    <property type="molecule type" value="Genomic_DNA"/>
</dbReference>
<reference evidence="3" key="1">
    <citation type="journal article" date="2015" name="Genome Announc.">
        <title>Genome sequence of the AIDS-associated pathogen Penicillium marneffei (ATCC18224) and its near taxonomic relative Talaromyces stipitatus (ATCC10500).</title>
        <authorList>
            <person name="Nierman W.C."/>
            <person name="Fedorova-Abrams N.D."/>
            <person name="Andrianopoulos A."/>
        </authorList>
    </citation>
    <scope>NUCLEOTIDE SEQUENCE [LARGE SCALE GENOMIC DNA]</scope>
    <source>
        <strain evidence="3">ATCC 10500 / CBS 375.48 / QM 6759 / NRRL 1006</strain>
    </source>
</reference>
<gene>
    <name evidence="2" type="ORF">TSTA_091400</name>
</gene>
<evidence type="ECO:0000256" key="1">
    <source>
        <dbReference type="SAM" id="MobiDB-lite"/>
    </source>
</evidence>
<organism evidence="2 3">
    <name type="scientific">Talaromyces stipitatus (strain ATCC 10500 / CBS 375.48 / QM 6759 / NRRL 1006)</name>
    <name type="common">Penicillium stipitatum</name>
    <dbReference type="NCBI Taxonomy" id="441959"/>
    <lineage>
        <taxon>Eukaryota</taxon>
        <taxon>Fungi</taxon>
        <taxon>Dikarya</taxon>
        <taxon>Ascomycota</taxon>
        <taxon>Pezizomycotina</taxon>
        <taxon>Eurotiomycetes</taxon>
        <taxon>Eurotiomycetidae</taxon>
        <taxon>Eurotiales</taxon>
        <taxon>Trichocomaceae</taxon>
        <taxon>Talaromyces</taxon>
        <taxon>Talaromyces sect. Talaromyces</taxon>
    </lineage>
</organism>
<dbReference type="RefSeq" id="XP_002478862.1">
    <property type="nucleotide sequence ID" value="XM_002478817.1"/>
</dbReference>
<name>B8M2I8_TALSN</name>
<keyword evidence="3" id="KW-1185">Reference proteome</keyword>
<sequence length="77" mass="8734">MPKNRRQWDNRIMGDQQMTLSKYARHIKGTVTVILFAMVSRLVDHESSEYGAEPLPEPSPPEESCEPHTQIPAPSTD</sequence>
<protein>
    <submittedName>
        <fullName evidence="2">Uncharacterized protein</fullName>
    </submittedName>
</protein>
<dbReference type="HOGENOM" id="CLU_2639773_0_0_1"/>
<dbReference type="VEuPathDB" id="FungiDB:TSTA_091400"/>
<dbReference type="InParanoid" id="B8M2I8"/>